<dbReference type="CDD" id="cd04765">
    <property type="entry name" value="HTH_MlrA-like_sg2"/>
    <property type="match status" value="1"/>
</dbReference>
<dbReference type="InterPro" id="IPR000551">
    <property type="entry name" value="MerR-type_HTH_dom"/>
</dbReference>
<dbReference type="Proteomes" id="UP000269883">
    <property type="component" value="Chromosome"/>
</dbReference>
<dbReference type="EMBL" id="AP017378">
    <property type="protein sequence ID" value="BBD09124.1"/>
    <property type="molecule type" value="Genomic_DNA"/>
</dbReference>
<dbReference type="SMART" id="SM00422">
    <property type="entry name" value="HTH_MERR"/>
    <property type="match status" value="1"/>
</dbReference>
<dbReference type="AlphaFoldDB" id="A0A2Z6B0X2"/>
<evidence type="ECO:0000313" key="4">
    <source>
        <dbReference type="Proteomes" id="UP000269883"/>
    </source>
</evidence>
<dbReference type="RefSeq" id="WP_126379833.1">
    <property type="nucleotide sequence ID" value="NZ_AP017378.1"/>
</dbReference>
<dbReference type="InterPro" id="IPR009061">
    <property type="entry name" value="DNA-bd_dom_put_sf"/>
</dbReference>
<keyword evidence="1" id="KW-0238">DNA-binding</keyword>
<dbReference type="SUPFAM" id="SSF46955">
    <property type="entry name" value="Putative DNA-binding domain"/>
    <property type="match status" value="1"/>
</dbReference>
<dbReference type="PROSITE" id="PS50937">
    <property type="entry name" value="HTH_MERR_2"/>
    <property type="match status" value="1"/>
</dbReference>
<accession>A0A2Z6B0X2</accession>
<dbReference type="PANTHER" id="PTHR30204:SF15">
    <property type="entry name" value="BLL5018 PROTEIN"/>
    <property type="match status" value="1"/>
</dbReference>
<name>A0A2Z6B0X2_9BACT</name>
<dbReference type="Pfam" id="PF13411">
    <property type="entry name" value="MerR_1"/>
    <property type="match status" value="1"/>
</dbReference>
<sequence>MLGRTYRIGKAAELLGLNTSVLRYWESEFSQIRPIRTKKGQRLYNDDHLALLERIRTLLHGEGLTIEGARKRLEQDLRGENEPPPCEPGLDSSLKQELRDELMELKRLLSDR</sequence>
<gene>
    <name evidence="3" type="ORF">DFE_2398</name>
</gene>
<reference evidence="3 4" key="1">
    <citation type="journal article" date="2018" name="Sci. Adv.">
        <title>Multi-heme cytochromes provide a pathway for survival in energy-limited environments.</title>
        <authorList>
            <person name="Deng X."/>
            <person name="Dohmae N."/>
            <person name="Nealson K.H."/>
            <person name="Hashimoto K."/>
            <person name="Okamoto A."/>
        </authorList>
    </citation>
    <scope>NUCLEOTIDE SEQUENCE [LARGE SCALE GENOMIC DNA]</scope>
    <source>
        <strain evidence="3 4">IS5</strain>
    </source>
</reference>
<dbReference type="Gene3D" id="1.10.1660.10">
    <property type="match status" value="1"/>
</dbReference>
<dbReference type="OrthoDB" id="9810140at2"/>
<evidence type="ECO:0000256" key="1">
    <source>
        <dbReference type="ARBA" id="ARBA00023125"/>
    </source>
</evidence>
<organism evidence="3 4">
    <name type="scientific">Desulfovibrio ferrophilus</name>
    <dbReference type="NCBI Taxonomy" id="241368"/>
    <lineage>
        <taxon>Bacteria</taxon>
        <taxon>Pseudomonadati</taxon>
        <taxon>Thermodesulfobacteriota</taxon>
        <taxon>Desulfovibrionia</taxon>
        <taxon>Desulfovibrionales</taxon>
        <taxon>Desulfovibrionaceae</taxon>
        <taxon>Desulfovibrio</taxon>
    </lineage>
</organism>
<keyword evidence="4" id="KW-1185">Reference proteome</keyword>
<dbReference type="GO" id="GO:0003677">
    <property type="term" value="F:DNA binding"/>
    <property type="evidence" value="ECO:0007669"/>
    <property type="project" value="UniProtKB-KW"/>
</dbReference>
<protein>
    <submittedName>
        <fullName evidence="3">MerR family transcriptional regulator</fullName>
    </submittedName>
</protein>
<dbReference type="InterPro" id="IPR047057">
    <property type="entry name" value="MerR_fam"/>
</dbReference>
<feature type="domain" description="HTH merR-type" evidence="2">
    <location>
        <begin position="5"/>
        <end position="75"/>
    </location>
</feature>
<dbReference type="PANTHER" id="PTHR30204">
    <property type="entry name" value="REDOX-CYCLING DRUG-SENSING TRANSCRIPTIONAL ACTIVATOR SOXR"/>
    <property type="match status" value="1"/>
</dbReference>
<proteinExistence type="predicted"/>
<dbReference type="KEGG" id="dfl:DFE_2398"/>
<evidence type="ECO:0000313" key="3">
    <source>
        <dbReference type="EMBL" id="BBD09124.1"/>
    </source>
</evidence>
<evidence type="ECO:0000259" key="2">
    <source>
        <dbReference type="PROSITE" id="PS50937"/>
    </source>
</evidence>
<dbReference type="GO" id="GO:0003700">
    <property type="term" value="F:DNA-binding transcription factor activity"/>
    <property type="evidence" value="ECO:0007669"/>
    <property type="project" value="InterPro"/>
</dbReference>